<proteinExistence type="inferred from homology"/>
<evidence type="ECO:0000313" key="10">
    <source>
        <dbReference type="Proteomes" id="UP000010931"/>
    </source>
</evidence>
<dbReference type="GO" id="GO:0020037">
    <property type="term" value="F:heme binding"/>
    <property type="evidence" value="ECO:0007669"/>
    <property type="project" value="InterPro"/>
</dbReference>
<evidence type="ECO:0000256" key="4">
    <source>
        <dbReference type="ARBA" id="ARBA00023002"/>
    </source>
</evidence>
<dbReference type="PROSITE" id="PS00086">
    <property type="entry name" value="CYTOCHROME_P450"/>
    <property type="match status" value="1"/>
</dbReference>
<organism evidence="9 10">
    <name type="scientific">Streptomyces turgidiscabies (strain Car8)</name>
    <dbReference type="NCBI Taxonomy" id="698760"/>
    <lineage>
        <taxon>Bacteria</taxon>
        <taxon>Bacillati</taxon>
        <taxon>Actinomycetota</taxon>
        <taxon>Actinomycetes</taxon>
        <taxon>Kitasatosporales</taxon>
        <taxon>Streptomycetaceae</taxon>
        <taxon>Streptomyces</taxon>
    </lineage>
</organism>
<reference evidence="9 10" key="1">
    <citation type="journal article" date="2011" name="Plasmid">
        <title>Streptomyces turgidiscabies Car8 contains a modular pathogenicity island that shares virulence genes with other actinobacterial plant pathogens.</title>
        <authorList>
            <person name="Huguet-Tapia J.C."/>
            <person name="Badger J.H."/>
            <person name="Loria R."/>
            <person name="Pettis G.S."/>
        </authorList>
    </citation>
    <scope>NUCLEOTIDE SEQUENCE [LARGE SCALE GENOMIC DNA]</scope>
    <source>
        <strain evidence="9 10">Car8</strain>
    </source>
</reference>
<keyword evidence="5 7" id="KW-0408">Iron</keyword>
<evidence type="ECO:0000256" key="2">
    <source>
        <dbReference type="ARBA" id="ARBA00022617"/>
    </source>
</evidence>
<keyword evidence="6 7" id="KW-0503">Monooxygenase</keyword>
<feature type="region of interest" description="Disordered" evidence="8">
    <location>
        <begin position="1"/>
        <end position="20"/>
    </location>
</feature>
<keyword evidence="2 7" id="KW-0349">Heme</keyword>
<accession>L7F500</accession>
<dbReference type="FunFam" id="1.10.630.10:FF:000018">
    <property type="entry name" value="Cytochrome P450 monooxygenase"/>
    <property type="match status" value="1"/>
</dbReference>
<dbReference type="AlphaFoldDB" id="L7F500"/>
<keyword evidence="3 7" id="KW-0479">Metal-binding</keyword>
<dbReference type="Gene3D" id="1.10.630.10">
    <property type="entry name" value="Cytochrome P450"/>
    <property type="match status" value="1"/>
</dbReference>
<name>L7F500_STRT8</name>
<evidence type="ECO:0000256" key="7">
    <source>
        <dbReference type="RuleBase" id="RU000461"/>
    </source>
</evidence>
<dbReference type="GO" id="GO:0005506">
    <property type="term" value="F:iron ion binding"/>
    <property type="evidence" value="ECO:0007669"/>
    <property type="project" value="InterPro"/>
</dbReference>
<dbReference type="CDD" id="cd11030">
    <property type="entry name" value="CYP105-like"/>
    <property type="match status" value="1"/>
</dbReference>
<dbReference type="PRINTS" id="PR00359">
    <property type="entry name" value="BP450"/>
</dbReference>
<dbReference type="PATRIC" id="fig|698760.3.peg.5272"/>
<dbReference type="EMBL" id="AEJB01000361">
    <property type="protein sequence ID" value="ELP65715.1"/>
    <property type="molecule type" value="Genomic_DNA"/>
</dbReference>
<dbReference type="InterPro" id="IPR017972">
    <property type="entry name" value="Cyt_P450_CS"/>
</dbReference>
<dbReference type="InterPro" id="IPR001128">
    <property type="entry name" value="Cyt_P450"/>
</dbReference>
<evidence type="ECO:0000313" key="9">
    <source>
        <dbReference type="EMBL" id="ELP65715.1"/>
    </source>
</evidence>
<evidence type="ECO:0000256" key="6">
    <source>
        <dbReference type="ARBA" id="ARBA00023033"/>
    </source>
</evidence>
<dbReference type="GO" id="GO:0016705">
    <property type="term" value="F:oxidoreductase activity, acting on paired donors, with incorporation or reduction of molecular oxygen"/>
    <property type="evidence" value="ECO:0007669"/>
    <property type="project" value="InterPro"/>
</dbReference>
<dbReference type="PANTHER" id="PTHR46696:SF6">
    <property type="entry name" value="P450, PUTATIVE (EUROFUNG)-RELATED"/>
    <property type="match status" value="1"/>
</dbReference>
<keyword evidence="10" id="KW-1185">Reference proteome</keyword>
<dbReference type="PANTHER" id="PTHR46696">
    <property type="entry name" value="P450, PUTATIVE (EUROFUNG)-RELATED"/>
    <property type="match status" value="1"/>
</dbReference>
<dbReference type="PRINTS" id="PR00385">
    <property type="entry name" value="P450"/>
</dbReference>
<comment type="similarity">
    <text evidence="1 7">Belongs to the cytochrome P450 family.</text>
</comment>
<gene>
    <name evidence="9" type="primary">fas1</name>
    <name evidence="9" type="ORF">STRTUCAR8_01737</name>
</gene>
<evidence type="ECO:0000256" key="1">
    <source>
        <dbReference type="ARBA" id="ARBA00010617"/>
    </source>
</evidence>
<dbReference type="STRING" id="85558.T45_09201"/>
<dbReference type="Pfam" id="PF00067">
    <property type="entry name" value="p450"/>
    <property type="match status" value="1"/>
</dbReference>
<evidence type="ECO:0000256" key="8">
    <source>
        <dbReference type="SAM" id="MobiDB-lite"/>
    </source>
</evidence>
<dbReference type="Proteomes" id="UP000010931">
    <property type="component" value="Unassembled WGS sequence"/>
</dbReference>
<protein>
    <submittedName>
        <fullName evidence="9">Cytochrome P450</fullName>
    </submittedName>
</protein>
<dbReference type="InterPro" id="IPR036396">
    <property type="entry name" value="Cyt_P450_sf"/>
</dbReference>
<keyword evidence="4 7" id="KW-0560">Oxidoreductase</keyword>
<dbReference type="InterPro" id="IPR002397">
    <property type="entry name" value="Cyt_P450_B"/>
</dbReference>
<dbReference type="GO" id="GO:0004497">
    <property type="term" value="F:monooxygenase activity"/>
    <property type="evidence" value="ECO:0007669"/>
    <property type="project" value="UniProtKB-KW"/>
</dbReference>
<evidence type="ECO:0000256" key="5">
    <source>
        <dbReference type="ARBA" id="ARBA00023004"/>
    </source>
</evidence>
<sequence length="421" mass="46258">MDEFGTDSRFCQGPRERGGQTMAEAPELSLEMRRDGLDPIAQLARVRDTDGVVRVETLFGAPAYLVCRYEDVREVLADPVRFSNARSPLFGIDSGGDVTEEELTLMRAGNLLGFDPPEHTRLRRLLTPEFTVHRLRRLQPRIIEIVEAGLDDLAAAGRPADLMTHFALPVPSLVLCELLGVPYSDRTDFQDRSARLLDLTLPMAQREATRREDREYMAELVARAQADPQDDLLGSLVRQHGDVLTTDELIGIASLSVIAGHETTSNMIGLSTLALLRHPEQLALVRDDPALAEAAVEELLRWLSIAHSLLPRRTTTEVEIAGRTIPAGSFLILSIPAANRDSALVESPDALDIARGAAGHLAFGHGVHFCIGHALARMKMRIALPALLRRFPGLALADPTAEIEFRGSSLVFGLDKLRVTW</sequence>
<dbReference type="SUPFAM" id="SSF48264">
    <property type="entry name" value="Cytochrome P450"/>
    <property type="match status" value="1"/>
</dbReference>
<comment type="caution">
    <text evidence="9">The sequence shown here is derived from an EMBL/GenBank/DDBJ whole genome shotgun (WGS) entry which is preliminary data.</text>
</comment>
<evidence type="ECO:0000256" key="3">
    <source>
        <dbReference type="ARBA" id="ARBA00022723"/>
    </source>
</evidence>